<feature type="compositionally biased region" description="Polar residues" evidence="1">
    <location>
        <begin position="147"/>
        <end position="164"/>
    </location>
</feature>
<reference evidence="2" key="1">
    <citation type="journal article" date="2014" name="Int. J. Syst. Evol. Microbiol.">
        <title>Complete genome sequence of Corynebacterium casei LMG S-19264T (=DSM 44701T), isolated from a smear-ripened cheese.</title>
        <authorList>
            <consortium name="US DOE Joint Genome Institute (JGI-PGF)"/>
            <person name="Walter F."/>
            <person name="Albersmeier A."/>
            <person name="Kalinowski J."/>
            <person name="Ruckert C."/>
        </authorList>
    </citation>
    <scope>NUCLEOTIDE SEQUENCE</scope>
    <source>
        <strain evidence="2">KCTC 12343</strain>
    </source>
</reference>
<protein>
    <recommendedName>
        <fullName evidence="6">Transposase-like Mu C-terminal domain-containing protein</fullName>
    </recommendedName>
</protein>
<organism evidence="2 5">
    <name type="scientific">Pseudoduganella albidiflava</name>
    <dbReference type="NCBI Taxonomy" id="321983"/>
    <lineage>
        <taxon>Bacteria</taxon>
        <taxon>Pseudomonadati</taxon>
        <taxon>Pseudomonadota</taxon>
        <taxon>Betaproteobacteria</taxon>
        <taxon>Burkholderiales</taxon>
        <taxon>Oxalobacteraceae</taxon>
        <taxon>Telluria group</taxon>
        <taxon>Pseudoduganella</taxon>
    </lineage>
</organism>
<dbReference type="EMBL" id="BMWV01000015">
    <property type="protein sequence ID" value="GGY61410.1"/>
    <property type="molecule type" value="Genomic_DNA"/>
</dbReference>
<dbReference type="GO" id="GO:0003676">
    <property type="term" value="F:nucleic acid binding"/>
    <property type="evidence" value="ECO:0007669"/>
    <property type="project" value="InterPro"/>
</dbReference>
<dbReference type="RefSeq" id="WP_131147898.1">
    <property type="nucleotide sequence ID" value="NZ_BMWV01000015.1"/>
</dbReference>
<dbReference type="OrthoDB" id="5439087at2"/>
<dbReference type="AlphaFoldDB" id="A0A411X465"/>
<sequence length="604" mass="66657">MLLHTLLRNDLLQYGTPRRRTVRVLWIDPARTLAWLFDMDGKGCDVEPARLADLEADLAAGRARRLADDPWLVVADQETTKPSHIALRERAWTIVAALTADEPGIYESRRRGQMIAEYTARHGVSHPTIYRYLRRYWQRGQTPNALLPDYSNSGARGKTRSSTAGIKRGRPRREGAPQGINVDEPMRRVFRVAAATYTGLRFSRRGAYEAMLREFFCERRVMPETLQVVRGAGSDEVPSFGQFSYWLDQGRILRPAPRPLPLAPHAQVEAEGRPGAAFQVAAVRADVQLLGGGERRRLAGRPVIYLVSDMFSGMVTGFHVSLEAPAWRHALMALANCAADKPRQALRHGRVIATQDWPCRHLPERLLVPGALAGGDGGRALQDNFGVRCVTGIPAEVPARAALERRFALLRADAPAMAPALSSELGPLDGALDLQQFRRLVIDAILEHNLQGIGNGSGNGVGPAPLQLWDWGVRERGAALKQYAEDLVHCALLPLHDALVTEEGISLGGQLYTCAKAVEERWFERARQRGRWVVRVAHDEHGESPGDGVYLPDPAAPMRFHPCQPVQRGIAAAQPFTRPETPLRRAPAAGQHPSFERIVAGFVG</sequence>
<dbReference type="Proteomes" id="UP000292307">
    <property type="component" value="Chromosome"/>
</dbReference>
<evidence type="ECO:0000313" key="2">
    <source>
        <dbReference type="EMBL" id="GGY61410.1"/>
    </source>
</evidence>
<reference evidence="2" key="3">
    <citation type="submission" date="2022-12" db="EMBL/GenBank/DDBJ databases">
        <authorList>
            <person name="Sun Q."/>
            <person name="Kim S."/>
        </authorList>
    </citation>
    <scope>NUCLEOTIDE SEQUENCE</scope>
    <source>
        <strain evidence="2">KCTC 12343</strain>
    </source>
</reference>
<dbReference type="EMBL" id="CP036401">
    <property type="protein sequence ID" value="QBI03806.1"/>
    <property type="molecule type" value="Genomic_DNA"/>
</dbReference>
<accession>A0A411X465</accession>
<evidence type="ECO:0000313" key="5">
    <source>
        <dbReference type="Proteomes" id="UP000628442"/>
    </source>
</evidence>
<dbReference type="InterPro" id="IPR036397">
    <property type="entry name" value="RNaseH_sf"/>
</dbReference>
<dbReference type="Proteomes" id="UP000628442">
    <property type="component" value="Unassembled WGS sequence"/>
</dbReference>
<gene>
    <name evidence="3" type="ORF">EYF70_25570</name>
    <name evidence="2" type="ORF">GCM10007387_49940</name>
</gene>
<reference evidence="3 4" key="2">
    <citation type="submission" date="2019-02" db="EMBL/GenBank/DDBJ databases">
        <title>Draft Genome Sequences of Six Type Strains of the Genus Massilia.</title>
        <authorList>
            <person name="Miess H."/>
            <person name="Frediansyhah A."/>
            <person name="Gross H."/>
        </authorList>
    </citation>
    <scope>NUCLEOTIDE SEQUENCE [LARGE SCALE GENOMIC DNA]</scope>
    <source>
        <strain evidence="3 4">DSM 17472</strain>
    </source>
</reference>
<dbReference type="Gene3D" id="3.30.420.10">
    <property type="entry name" value="Ribonuclease H-like superfamily/Ribonuclease H"/>
    <property type="match status" value="1"/>
</dbReference>
<evidence type="ECO:0000313" key="3">
    <source>
        <dbReference type="EMBL" id="QBI03806.1"/>
    </source>
</evidence>
<feature type="region of interest" description="Disordered" evidence="1">
    <location>
        <begin position="147"/>
        <end position="180"/>
    </location>
</feature>
<evidence type="ECO:0000256" key="1">
    <source>
        <dbReference type="SAM" id="MobiDB-lite"/>
    </source>
</evidence>
<evidence type="ECO:0000313" key="4">
    <source>
        <dbReference type="Proteomes" id="UP000292307"/>
    </source>
</evidence>
<keyword evidence="4" id="KW-1185">Reference proteome</keyword>
<proteinExistence type="predicted"/>
<name>A0A411X465_9BURK</name>
<evidence type="ECO:0008006" key="6">
    <source>
        <dbReference type="Google" id="ProtNLM"/>
    </source>
</evidence>